<organism evidence="8">
    <name type="scientific">Clastoptera arizonana</name>
    <name type="common">Arizona spittle bug</name>
    <dbReference type="NCBI Taxonomy" id="38151"/>
    <lineage>
        <taxon>Eukaryota</taxon>
        <taxon>Metazoa</taxon>
        <taxon>Ecdysozoa</taxon>
        <taxon>Arthropoda</taxon>
        <taxon>Hexapoda</taxon>
        <taxon>Insecta</taxon>
        <taxon>Pterygota</taxon>
        <taxon>Neoptera</taxon>
        <taxon>Paraneoptera</taxon>
        <taxon>Hemiptera</taxon>
        <taxon>Auchenorrhyncha</taxon>
        <taxon>Cercopoidea</taxon>
        <taxon>Clastopteridae</taxon>
        <taxon>Clastoptera</taxon>
    </lineage>
</organism>
<keyword evidence="4 5" id="KW-0175">Coiled coil</keyword>
<evidence type="ECO:0000256" key="1">
    <source>
        <dbReference type="ARBA" id="ARBA00004496"/>
    </source>
</evidence>
<gene>
    <name evidence="8" type="ORF">g.22317</name>
</gene>
<feature type="compositionally biased region" description="Polar residues" evidence="6">
    <location>
        <begin position="772"/>
        <end position="781"/>
    </location>
</feature>
<feature type="coiled-coil region" evidence="5">
    <location>
        <begin position="561"/>
        <end position="588"/>
    </location>
</feature>
<feature type="domain" description="GRIP" evidence="7">
    <location>
        <begin position="873"/>
        <end position="923"/>
    </location>
</feature>
<feature type="compositionally biased region" description="Basic and acidic residues" evidence="6">
    <location>
        <begin position="604"/>
        <end position="614"/>
    </location>
</feature>
<feature type="region of interest" description="Disordered" evidence="6">
    <location>
        <begin position="722"/>
        <end position="794"/>
    </location>
</feature>
<dbReference type="GO" id="GO:0005794">
    <property type="term" value="C:Golgi apparatus"/>
    <property type="evidence" value="ECO:0007669"/>
    <property type="project" value="TreeGrafter"/>
</dbReference>
<dbReference type="Gene3D" id="1.10.220.60">
    <property type="entry name" value="GRIP domain"/>
    <property type="match status" value="1"/>
</dbReference>
<proteinExistence type="predicted"/>
<keyword evidence="3" id="KW-0597">Phosphoprotein</keyword>
<comment type="subcellular location">
    <subcellularLocation>
        <location evidence="1">Cytoplasm</location>
    </subcellularLocation>
</comment>
<dbReference type="PANTHER" id="PTHR18902:SF25">
    <property type="entry name" value="GRIP AND COILED-COIL DOMAIN-CONTAINING PROTEIN 2"/>
    <property type="match status" value="1"/>
</dbReference>
<evidence type="ECO:0000256" key="2">
    <source>
        <dbReference type="ARBA" id="ARBA00022490"/>
    </source>
</evidence>
<feature type="coiled-coil region" evidence="5">
    <location>
        <begin position="149"/>
        <end position="183"/>
    </location>
</feature>
<dbReference type="InterPro" id="IPR000237">
    <property type="entry name" value="GRIP_dom"/>
</dbReference>
<evidence type="ECO:0000256" key="6">
    <source>
        <dbReference type="SAM" id="MobiDB-lite"/>
    </source>
</evidence>
<evidence type="ECO:0000256" key="5">
    <source>
        <dbReference type="SAM" id="Coils"/>
    </source>
</evidence>
<evidence type="ECO:0000256" key="4">
    <source>
        <dbReference type="ARBA" id="ARBA00023054"/>
    </source>
</evidence>
<evidence type="ECO:0000313" key="8">
    <source>
        <dbReference type="EMBL" id="JAS24422.1"/>
    </source>
</evidence>
<dbReference type="Pfam" id="PF01465">
    <property type="entry name" value="GRIP"/>
    <property type="match status" value="1"/>
</dbReference>
<sequence>MSTSHNFKPLDNQEGIEGSAQDCNILNADELNKTTEKEQSDTIESCKKDEGMIDIISPVPENIEYKELINNDTITDLKQKLSQLHIEKSLLEDYVKRFQTDMSTLLNDFNSKAKNAVLVIEGKVNQKHFEMLDEMKLMNNELNQRSDTISRYKDTIAANKDEIKKHLDEKECQDLEITKLKDELHCIQKQHQLSTIKIKEMESELTRFKDGDALSTSTVSRVDDIARLKDIEDTFEVRYIKLKKVAAKLKKQATEATLELESEKQKVSLEKAELMAKLTQLTATAKTTQTVQQEYDRLYDELEKEKKDANDLRKAAVDIKESEVSLKVKLEEAETAIEVLKIDLNNVIREKEGLTSKLVTKENELEIIKKEKAAEEMIRKEKTKEINQISEKLKEEQEKNAALLKNLEAARIEAKKQSVLTLEIQDYEKSLADMKNQLTAEKTHVSSLEAEVSTLQDIRSSLLEQIKLIEERLETEEVRWSQTNDQLVYTRSCLQSAETELNEQTSKVAQLTDKLENERASSEEAALKLASLSSAVQNSTDVLIKEKQALTQQVVVLTSQLTTTKETLQQKEDDLIRLQDDFDKYKIRAQSVLRKHQSSGPSRAETEARQEADGLRESLELVKTTLDKTREELERTKIELTVSTNEREAAETRCVNLNIALEEKSKVLDRTISEHRTQKLSVDTLLQCYKSQLEEKEKLHQENVDALQEEINLLKKKIKTKHNSSDVPFTSTESQLYEESSQPLLDKESNETVKSNTIPNTPLWERGDGEGSENTYTQFSPGETPPLSPAPYQSSQPALIPLDKLLASNDSFKDNASVEAEIGKLKSKIHNHEVRLHHQAALLSESEQDAARNKELITCLKKEISRLERCIKMQPHAQNTEYLKNIVFKFVTLDHGDDRLRLVPVISTLLQLSPEETQSLTAAAKGEPEATNGSWGSYLPIWR</sequence>
<dbReference type="SMART" id="SM00755">
    <property type="entry name" value="Grip"/>
    <property type="match status" value="1"/>
</dbReference>
<dbReference type="PROSITE" id="PS50913">
    <property type="entry name" value="GRIP"/>
    <property type="match status" value="1"/>
</dbReference>
<feature type="coiled-coil region" evidence="5">
    <location>
        <begin position="239"/>
        <end position="528"/>
    </location>
</feature>
<evidence type="ECO:0000259" key="7">
    <source>
        <dbReference type="PROSITE" id="PS50913"/>
    </source>
</evidence>
<dbReference type="InterPro" id="IPR051841">
    <property type="entry name" value="MT-Golgi_org_protein"/>
</dbReference>
<feature type="compositionally biased region" description="Polar residues" evidence="6">
    <location>
        <begin position="725"/>
        <end position="743"/>
    </location>
</feature>
<name>A0A1B6DFM6_9HEMI</name>
<dbReference type="PANTHER" id="PTHR18902">
    <property type="entry name" value="NUCLEAR MITOTIC APPARATUS PROTEIN 1-RELATED"/>
    <property type="match status" value="1"/>
</dbReference>
<feature type="region of interest" description="Disordered" evidence="6">
    <location>
        <begin position="593"/>
        <end position="614"/>
    </location>
</feature>
<accession>A0A1B6DFM6</accession>
<protein>
    <recommendedName>
        <fullName evidence="7">GRIP domain-containing protein</fullName>
    </recommendedName>
</protein>
<dbReference type="EMBL" id="GEDC01012876">
    <property type="protein sequence ID" value="JAS24422.1"/>
    <property type="molecule type" value="Transcribed_RNA"/>
</dbReference>
<reference evidence="8" key="1">
    <citation type="submission" date="2015-12" db="EMBL/GenBank/DDBJ databases">
        <title>De novo transcriptome assembly of four potential Pierce s Disease insect vectors from Arizona vineyards.</title>
        <authorList>
            <person name="Tassone E.E."/>
        </authorList>
    </citation>
    <scope>NUCLEOTIDE SEQUENCE</scope>
</reference>
<evidence type="ECO:0000256" key="3">
    <source>
        <dbReference type="ARBA" id="ARBA00022553"/>
    </source>
</evidence>
<feature type="region of interest" description="Disordered" evidence="6">
    <location>
        <begin position="922"/>
        <end position="943"/>
    </location>
</feature>
<keyword evidence="2" id="KW-0963">Cytoplasm</keyword>
<dbReference type="AlphaFoldDB" id="A0A1B6DFM6"/>